<accession>A0ABT9I9N6</accession>
<dbReference type="InterPro" id="IPR000962">
    <property type="entry name" value="Znf_DskA_TraR"/>
</dbReference>
<dbReference type="Proteomes" id="UP001233673">
    <property type="component" value="Unassembled WGS sequence"/>
</dbReference>
<dbReference type="EMBL" id="JASNFN010000003">
    <property type="protein sequence ID" value="MDP5181947.1"/>
    <property type="molecule type" value="Genomic_DNA"/>
</dbReference>
<evidence type="ECO:0000259" key="5">
    <source>
        <dbReference type="Pfam" id="PF01258"/>
    </source>
</evidence>
<dbReference type="PROSITE" id="PS51128">
    <property type="entry name" value="ZF_DKSA_2"/>
    <property type="match status" value="1"/>
</dbReference>
<dbReference type="Gene3D" id="1.20.120.910">
    <property type="entry name" value="DksA, coiled-coil domain"/>
    <property type="match status" value="1"/>
</dbReference>
<keyword evidence="2" id="KW-0863">Zinc-finger</keyword>
<evidence type="ECO:0000256" key="1">
    <source>
        <dbReference type="ARBA" id="ARBA00022723"/>
    </source>
</evidence>
<evidence type="ECO:0000256" key="3">
    <source>
        <dbReference type="ARBA" id="ARBA00022833"/>
    </source>
</evidence>
<comment type="caution">
    <text evidence="6">The sequence shown here is derived from an EMBL/GenBank/DDBJ whole genome shotgun (WGS) entry which is preliminary data.</text>
</comment>
<keyword evidence="1" id="KW-0479">Metal-binding</keyword>
<organism evidence="6 7">
    <name type="scientific">Blastococcus carthaginiensis</name>
    <dbReference type="NCBI Taxonomy" id="3050034"/>
    <lineage>
        <taxon>Bacteria</taxon>
        <taxon>Bacillati</taxon>
        <taxon>Actinomycetota</taxon>
        <taxon>Actinomycetes</taxon>
        <taxon>Geodermatophilales</taxon>
        <taxon>Geodermatophilaceae</taxon>
        <taxon>Blastococcus</taxon>
    </lineage>
</organism>
<dbReference type="RefSeq" id="WP_305998654.1">
    <property type="nucleotide sequence ID" value="NZ_JASNFN010000003.1"/>
</dbReference>
<dbReference type="PANTHER" id="PTHR33823:SF4">
    <property type="entry name" value="GENERAL STRESS PROTEIN 16O"/>
    <property type="match status" value="1"/>
</dbReference>
<evidence type="ECO:0000256" key="2">
    <source>
        <dbReference type="ARBA" id="ARBA00022771"/>
    </source>
</evidence>
<evidence type="ECO:0000313" key="7">
    <source>
        <dbReference type="Proteomes" id="UP001233673"/>
    </source>
</evidence>
<evidence type="ECO:0000256" key="4">
    <source>
        <dbReference type="PROSITE-ProRule" id="PRU00510"/>
    </source>
</evidence>
<sequence>MTTLTTPATTTSPAAATDWTSFRVLLETQRADCVRQHELALAETATSVPDPVAVSRAASLQRRIAEVDAALDRIVAGTYGRCIHCESPIPTERLEFRPFAAACVSCQQAH</sequence>
<evidence type="ECO:0000313" key="6">
    <source>
        <dbReference type="EMBL" id="MDP5181947.1"/>
    </source>
</evidence>
<gene>
    <name evidence="6" type="ORF">QOZ88_04800</name>
</gene>
<reference evidence="7" key="1">
    <citation type="submission" date="2023-05" db="EMBL/GenBank/DDBJ databases">
        <title>Draft genome of Pseudofrankia sp. BMG5.37.</title>
        <authorList>
            <person name="Gtari M."/>
            <person name="Ghodhbane F."/>
            <person name="Sbissi I."/>
        </authorList>
    </citation>
    <scope>NUCLEOTIDE SEQUENCE [LARGE SCALE GENOMIC DNA]</scope>
    <source>
        <strain evidence="7">BMG 814</strain>
    </source>
</reference>
<protein>
    <submittedName>
        <fullName evidence="6">TraR/DksA family transcriptional regulator</fullName>
    </submittedName>
</protein>
<dbReference type="Pfam" id="PF01258">
    <property type="entry name" value="zf-dskA_traR"/>
    <property type="match status" value="1"/>
</dbReference>
<keyword evidence="3" id="KW-0862">Zinc</keyword>
<dbReference type="SUPFAM" id="SSF57716">
    <property type="entry name" value="Glucocorticoid receptor-like (DNA-binding domain)"/>
    <property type="match status" value="1"/>
</dbReference>
<feature type="domain" description="Zinc finger DksA/TraR C4-type" evidence="5">
    <location>
        <begin position="77"/>
        <end position="110"/>
    </location>
</feature>
<name>A0ABT9I9N6_9ACTN</name>
<proteinExistence type="predicted"/>
<keyword evidence="7" id="KW-1185">Reference proteome</keyword>
<dbReference type="PANTHER" id="PTHR33823">
    <property type="entry name" value="RNA POLYMERASE-BINDING TRANSCRIPTION FACTOR DKSA-RELATED"/>
    <property type="match status" value="1"/>
</dbReference>
<feature type="zinc finger region" description="dksA C4-type" evidence="4">
    <location>
        <begin position="82"/>
        <end position="106"/>
    </location>
</feature>